<dbReference type="EMBL" id="IACT01001370">
    <property type="protein sequence ID" value="LAC20722.1"/>
    <property type="molecule type" value="mRNA"/>
</dbReference>
<dbReference type="PANTHER" id="PTHR46853">
    <property type="entry name" value="METHYLOSOME PROTEIN 50"/>
    <property type="match status" value="1"/>
</dbReference>
<dbReference type="InterPro" id="IPR036322">
    <property type="entry name" value="WD40_repeat_dom_sf"/>
</dbReference>
<evidence type="ECO:0000256" key="1">
    <source>
        <dbReference type="ARBA" id="ARBA00004496"/>
    </source>
</evidence>
<dbReference type="PROSITE" id="PS50082">
    <property type="entry name" value="WD_REPEATS_2"/>
    <property type="match status" value="1"/>
</dbReference>
<keyword evidence="3" id="KW-0853">WD repeat</keyword>
<dbReference type="GO" id="GO:0034709">
    <property type="term" value="C:methylosome"/>
    <property type="evidence" value="ECO:0007669"/>
    <property type="project" value="TreeGrafter"/>
</dbReference>
<proteinExistence type="evidence at transcript level"/>
<keyword evidence="2" id="KW-0963">Cytoplasm</keyword>
<dbReference type="SMART" id="SM00320">
    <property type="entry name" value="WD40"/>
    <property type="match status" value="5"/>
</dbReference>
<organism evidence="4">
    <name type="scientific">Hirondellea gigas</name>
    <dbReference type="NCBI Taxonomy" id="1518452"/>
    <lineage>
        <taxon>Eukaryota</taxon>
        <taxon>Metazoa</taxon>
        <taxon>Ecdysozoa</taxon>
        <taxon>Arthropoda</taxon>
        <taxon>Crustacea</taxon>
        <taxon>Multicrustacea</taxon>
        <taxon>Malacostraca</taxon>
        <taxon>Eumalacostraca</taxon>
        <taxon>Peracarida</taxon>
        <taxon>Amphipoda</taxon>
        <taxon>Amphilochidea</taxon>
        <taxon>Lysianassida</taxon>
        <taxon>Lysianassidira</taxon>
        <taxon>Lysianassoidea</taxon>
        <taxon>Lysianassidae</taxon>
        <taxon>Hirondellea</taxon>
    </lineage>
</organism>
<dbReference type="Gene3D" id="2.130.10.10">
    <property type="entry name" value="YVTN repeat-like/Quinoprotein amine dehydrogenase"/>
    <property type="match status" value="1"/>
</dbReference>
<comment type="subcellular location">
    <subcellularLocation>
        <location evidence="1">Cytoplasm</location>
    </subcellularLocation>
</comment>
<dbReference type="InterPro" id="IPR001680">
    <property type="entry name" value="WD40_rpt"/>
</dbReference>
<evidence type="ECO:0000313" key="4">
    <source>
        <dbReference type="EMBL" id="LAC20722.1"/>
    </source>
</evidence>
<reference evidence="4" key="1">
    <citation type="submission" date="2017-11" db="EMBL/GenBank/DDBJ databases">
        <title>The sensing device of the deep-sea amphipod.</title>
        <authorList>
            <person name="Kobayashi H."/>
            <person name="Nagahama T."/>
            <person name="Arai W."/>
            <person name="Sasagawa Y."/>
            <person name="Umeda M."/>
            <person name="Hayashi T."/>
            <person name="Nikaido I."/>
            <person name="Watanabe H."/>
            <person name="Oguri K."/>
            <person name="Kitazato H."/>
            <person name="Fujioka K."/>
            <person name="Kido Y."/>
            <person name="Takami H."/>
        </authorList>
    </citation>
    <scope>NUCLEOTIDE SEQUENCE</scope>
    <source>
        <tissue evidence="4">Whole body</tissue>
    </source>
</reference>
<dbReference type="InterPro" id="IPR052139">
    <property type="entry name" value="Methylosome_Comp_WDR77"/>
</dbReference>
<dbReference type="Pfam" id="PF00400">
    <property type="entry name" value="WD40"/>
    <property type="match status" value="2"/>
</dbReference>
<dbReference type="AlphaFoldDB" id="A0A6A7FRM5"/>
<sequence>MYAMEDRNEFCPSVESNLQISEDPEELVEVLCDEDKQPTEMEDRLEFLAPRPGGGCALGCSGMTGRCWSGSVWLYDDALKAPDIAASQASYQLQAGVPCATFVSRDVLAVAEDGGYVEWLSCSAEPSRLVSIAASCSHSDTVTSMALTCDGQKLCTAGADYSICLTDCSTQQHDTLYSPAHAQECLSVSTHPTEKAIFVSCSLDGNVLLWDTRKKEPASCVYRNVQCPVTSVSWLADKSSTGAALEQLLLGTIDGQLMVHSTRHYSHEPTPNRILNTRINKFVASPNNPNVVAVCADDETIRVVKISNDFVITPWYSSDAKHSDFVRDVMWLDSSSFLSCAWDKQVAKHTLPS</sequence>
<evidence type="ECO:0000256" key="2">
    <source>
        <dbReference type="ARBA" id="ARBA00022490"/>
    </source>
</evidence>
<name>A0A6A7FRM5_9CRUS</name>
<dbReference type="SUPFAM" id="SSF50978">
    <property type="entry name" value="WD40 repeat-like"/>
    <property type="match status" value="1"/>
</dbReference>
<evidence type="ECO:0000256" key="3">
    <source>
        <dbReference type="PROSITE-ProRule" id="PRU00221"/>
    </source>
</evidence>
<dbReference type="InterPro" id="IPR015943">
    <property type="entry name" value="WD40/YVTN_repeat-like_dom_sf"/>
</dbReference>
<protein>
    <submittedName>
        <fullName evidence="4">Methylosome protein 50-like</fullName>
    </submittedName>
</protein>
<feature type="repeat" description="WD" evidence="3">
    <location>
        <begin position="178"/>
        <end position="220"/>
    </location>
</feature>
<accession>A0A6A7FRM5</accession>
<dbReference type="PANTHER" id="PTHR46853:SF1">
    <property type="entry name" value="METHYLOSOME PROTEIN 50"/>
    <property type="match status" value="1"/>
</dbReference>
<dbReference type="GO" id="GO:0007309">
    <property type="term" value="P:oocyte axis specification"/>
    <property type="evidence" value="ECO:0007669"/>
    <property type="project" value="TreeGrafter"/>
</dbReference>